<feature type="compositionally biased region" description="Basic and acidic residues" evidence="1">
    <location>
        <begin position="31"/>
        <end position="79"/>
    </location>
</feature>
<evidence type="ECO:0000313" key="2">
    <source>
        <dbReference type="EMBL" id="PAV73956.1"/>
    </source>
</evidence>
<dbReference type="EMBL" id="LIAE01008453">
    <property type="protein sequence ID" value="PAV73956.1"/>
    <property type="molecule type" value="Genomic_DNA"/>
</dbReference>
<feature type="compositionally biased region" description="Basic residues" evidence="1">
    <location>
        <begin position="147"/>
        <end position="158"/>
    </location>
</feature>
<reference evidence="2 3" key="1">
    <citation type="journal article" date="2017" name="Curr. Biol.">
        <title>Genome architecture and evolution of a unichromosomal asexual nematode.</title>
        <authorList>
            <person name="Fradin H."/>
            <person name="Zegar C."/>
            <person name="Gutwein M."/>
            <person name="Lucas J."/>
            <person name="Kovtun M."/>
            <person name="Corcoran D."/>
            <person name="Baugh L.R."/>
            <person name="Kiontke K."/>
            <person name="Gunsalus K."/>
            <person name="Fitch D.H."/>
            <person name="Piano F."/>
        </authorList>
    </citation>
    <scope>NUCLEOTIDE SEQUENCE [LARGE SCALE GENOMIC DNA]</scope>
    <source>
        <strain evidence="2">PF1309</strain>
    </source>
</reference>
<name>A0A2A2KIT8_9BILA</name>
<gene>
    <name evidence="2" type="ORF">WR25_20360</name>
</gene>
<proteinExistence type="predicted"/>
<keyword evidence="3" id="KW-1185">Reference proteome</keyword>
<evidence type="ECO:0000256" key="1">
    <source>
        <dbReference type="SAM" id="MobiDB-lite"/>
    </source>
</evidence>
<protein>
    <submittedName>
        <fullName evidence="2">Uncharacterized protein</fullName>
    </submittedName>
</protein>
<organism evidence="2 3">
    <name type="scientific">Diploscapter pachys</name>
    <dbReference type="NCBI Taxonomy" id="2018661"/>
    <lineage>
        <taxon>Eukaryota</taxon>
        <taxon>Metazoa</taxon>
        <taxon>Ecdysozoa</taxon>
        <taxon>Nematoda</taxon>
        <taxon>Chromadorea</taxon>
        <taxon>Rhabditida</taxon>
        <taxon>Rhabditina</taxon>
        <taxon>Rhabditomorpha</taxon>
        <taxon>Rhabditoidea</taxon>
        <taxon>Rhabditidae</taxon>
        <taxon>Diploscapter</taxon>
    </lineage>
</organism>
<evidence type="ECO:0000313" key="3">
    <source>
        <dbReference type="Proteomes" id="UP000218231"/>
    </source>
</evidence>
<accession>A0A2A2KIT8</accession>
<comment type="caution">
    <text evidence="2">The sequence shown here is derived from an EMBL/GenBank/DDBJ whole genome shotgun (WGS) entry which is preliminary data.</text>
</comment>
<dbReference type="Proteomes" id="UP000218231">
    <property type="component" value="Unassembled WGS sequence"/>
</dbReference>
<dbReference type="AlphaFoldDB" id="A0A2A2KIT8"/>
<feature type="region of interest" description="Disordered" evidence="1">
    <location>
        <begin position="1"/>
        <end position="200"/>
    </location>
</feature>
<feature type="compositionally biased region" description="Basic and acidic residues" evidence="1">
    <location>
        <begin position="129"/>
        <end position="146"/>
    </location>
</feature>
<sequence>MSAKAKSDAGIRMIRKTSAEDPAKQQQHLKQVKEKNKEKEKQITPQKGKESKEPAESAKNAEKDKADETGRKAKEEMKIKATITCIAKEKDEKEGSREKPKKNEEIAKKKTPTDREIKMLEVKGVVANESKKSNEKEKQKSPEGRRRKERKKGKMRREKLRDGMVIRNGRSSLDSALEDSVSQEKASDKKLNIEFSYPPF</sequence>
<feature type="compositionally biased region" description="Basic and acidic residues" evidence="1">
    <location>
        <begin position="87"/>
        <end position="121"/>
    </location>
</feature>